<proteinExistence type="predicted"/>
<dbReference type="Proteomes" id="UP001229421">
    <property type="component" value="Unassembled WGS sequence"/>
</dbReference>
<comment type="caution">
    <text evidence="1">The sequence shown here is derived from an EMBL/GenBank/DDBJ whole genome shotgun (WGS) entry which is preliminary data.</text>
</comment>
<protein>
    <submittedName>
        <fullName evidence="1">Uncharacterized protein</fullName>
    </submittedName>
</protein>
<name>A0AAD8KM81_TARER</name>
<evidence type="ECO:0000313" key="2">
    <source>
        <dbReference type="Proteomes" id="UP001229421"/>
    </source>
</evidence>
<dbReference type="AlphaFoldDB" id="A0AAD8KM81"/>
<keyword evidence="2" id="KW-1185">Reference proteome</keyword>
<gene>
    <name evidence="1" type="ORF">QVD17_19232</name>
</gene>
<accession>A0AAD8KM81</accession>
<sequence length="75" mass="8369">MNTTTVVPELLLLPLKQPQSPPPPPSFQVGFIVLLGKYKYKFRVENSSCLSTLDNLPFPHAPSERFSYSSSSTNK</sequence>
<evidence type="ECO:0000313" key="1">
    <source>
        <dbReference type="EMBL" id="KAK1423921.1"/>
    </source>
</evidence>
<organism evidence="1 2">
    <name type="scientific">Tagetes erecta</name>
    <name type="common">African marigold</name>
    <dbReference type="NCBI Taxonomy" id="13708"/>
    <lineage>
        <taxon>Eukaryota</taxon>
        <taxon>Viridiplantae</taxon>
        <taxon>Streptophyta</taxon>
        <taxon>Embryophyta</taxon>
        <taxon>Tracheophyta</taxon>
        <taxon>Spermatophyta</taxon>
        <taxon>Magnoliopsida</taxon>
        <taxon>eudicotyledons</taxon>
        <taxon>Gunneridae</taxon>
        <taxon>Pentapetalae</taxon>
        <taxon>asterids</taxon>
        <taxon>campanulids</taxon>
        <taxon>Asterales</taxon>
        <taxon>Asteraceae</taxon>
        <taxon>Asteroideae</taxon>
        <taxon>Heliantheae alliance</taxon>
        <taxon>Tageteae</taxon>
        <taxon>Tagetes</taxon>
    </lineage>
</organism>
<dbReference type="EMBL" id="JAUHHV010000005">
    <property type="protein sequence ID" value="KAK1423921.1"/>
    <property type="molecule type" value="Genomic_DNA"/>
</dbReference>
<reference evidence="1" key="1">
    <citation type="journal article" date="2023" name="bioRxiv">
        <title>Improved chromosome-level genome assembly for marigold (Tagetes erecta).</title>
        <authorList>
            <person name="Jiang F."/>
            <person name="Yuan L."/>
            <person name="Wang S."/>
            <person name="Wang H."/>
            <person name="Xu D."/>
            <person name="Wang A."/>
            <person name="Fan W."/>
        </authorList>
    </citation>
    <scope>NUCLEOTIDE SEQUENCE</scope>
    <source>
        <strain evidence="1">WSJ</strain>
        <tissue evidence="1">Leaf</tissue>
    </source>
</reference>